<evidence type="ECO:0000256" key="1">
    <source>
        <dbReference type="PROSITE-ProRule" id="PRU00042"/>
    </source>
</evidence>
<dbReference type="GO" id="GO:0008270">
    <property type="term" value="F:zinc ion binding"/>
    <property type="evidence" value="ECO:0007669"/>
    <property type="project" value="UniProtKB-KW"/>
</dbReference>
<keyword evidence="4" id="KW-1185">Reference proteome</keyword>
<evidence type="ECO:0000313" key="4">
    <source>
        <dbReference type="Proteomes" id="UP001056384"/>
    </source>
</evidence>
<evidence type="ECO:0000259" key="2">
    <source>
        <dbReference type="PROSITE" id="PS50157"/>
    </source>
</evidence>
<dbReference type="EMBL" id="CP099423">
    <property type="protein sequence ID" value="USW54073.1"/>
    <property type="molecule type" value="Genomic_DNA"/>
</dbReference>
<keyword evidence="1" id="KW-0479">Metal-binding</keyword>
<feature type="domain" description="C2H2-type" evidence="2">
    <location>
        <begin position="335"/>
        <end position="366"/>
    </location>
</feature>
<dbReference type="AlphaFoldDB" id="A0A9Q9AXV6"/>
<name>A0A9Q9AXV6_9PEZI</name>
<keyword evidence="1" id="KW-0862">Zinc</keyword>
<evidence type="ECO:0000313" key="3">
    <source>
        <dbReference type="EMBL" id="USW54073.1"/>
    </source>
</evidence>
<keyword evidence="1" id="KW-0863">Zinc-finger</keyword>
<organism evidence="3 4">
    <name type="scientific">Septoria linicola</name>
    <dbReference type="NCBI Taxonomy" id="215465"/>
    <lineage>
        <taxon>Eukaryota</taxon>
        <taxon>Fungi</taxon>
        <taxon>Dikarya</taxon>
        <taxon>Ascomycota</taxon>
        <taxon>Pezizomycotina</taxon>
        <taxon>Dothideomycetes</taxon>
        <taxon>Dothideomycetidae</taxon>
        <taxon>Mycosphaerellales</taxon>
        <taxon>Mycosphaerellaceae</taxon>
        <taxon>Septoria</taxon>
    </lineage>
</organism>
<gene>
    <name evidence="3" type="ORF">Slin15195_G073920</name>
</gene>
<dbReference type="PROSITE" id="PS00028">
    <property type="entry name" value="ZINC_FINGER_C2H2_1"/>
    <property type="match status" value="1"/>
</dbReference>
<dbReference type="SMART" id="SM00355">
    <property type="entry name" value="ZnF_C2H2"/>
    <property type="match status" value="2"/>
</dbReference>
<protein>
    <submittedName>
        <fullName evidence="3">Zinc finger C2H2-type</fullName>
    </submittedName>
</protein>
<dbReference type="InterPro" id="IPR013087">
    <property type="entry name" value="Znf_C2H2_type"/>
</dbReference>
<dbReference type="PROSITE" id="PS50157">
    <property type="entry name" value="ZINC_FINGER_C2H2_2"/>
    <property type="match status" value="1"/>
</dbReference>
<accession>A0A9Q9AXV6</accession>
<dbReference type="Gene3D" id="3.30.160.60">
    <property type="entry name" value="Classic Zinc Finger"/>
    <property type="match status" value="1"/>
</dbReference>
<sequence>MASYTDFDVDEWQEHFDILNEVIPLDSWNQVDDVNPGIGAVDRSAESAAPARTAAAPLSEGPLPPVGEPQIEDFPLMAQDIAFDGNRVFQNPADDYLHSSPVPPQNWPQHANSFAHGAGFQVAADQRVPRAPSAFVPTDRQAYGGMMGQLGIPPPATPPYMPPQSPAFTQGAGVTYNFGRDVVPQHVPCRLVPSSLRSLQYDEQAAVAGPSTGGLGAPRRTLMAPGLPYVSVLPPAHEQMMPQPPFPLAHQAQPMTFAPNEQPDGAEQAPAQKGSGHCLHCGKFFKDVRSHTRNCKVTQADKPKLECPHQDCESTFVHSKDLARHLEAKHDKKVFKCDEPCSYQCNRADNLRRHKQSKACHRARTPGAA</sequence>
<dbReference type="Proteomes" id="UP001056384">
    <property type="component" value="Chromosome 6"/>
</dbReference>
<reference evidence="3" key="1">
    <citation type="submission" date="2022-06" db="EMBL/GenBank/DDBJ databases">
        <title>Complete genome sequences of two strains of the flax pathogen Septoria linicola.</title>
        <authorList>
            <person name="Lapalu N."/>
            <person name="Simon A."/>
            <person name="Demenou B."/>
            <person name="Paumier D."/>
            <person name="Guillot M.-P."/>
            <person name="Gout L."/>
            <person name="Valade R."/>
        </authorList>
    </citation>
    <scope>NUCLEOTIDE SEQUENCE</scope>
    <source>
        <strain evidence="3">SE15195</strain>
    </source>
</reference>
<proteinExistence type="predicted"/>